<evidence type="ECO:0000313" key="1">
    <source>
        <dbReference type="EMBL" id="GBP12846.1"/>
    </source>
</evidence>
<comment type="caution">
    <text evidence="1">The sequence shown here is derived from an EMBL/GenBank/DDBJ whole genome shotgun (WGS) entry which is preliminary data.</text>
</comment>
<keyword evidence="2" id="KW-1185">Reference proteome</keyword>
<name>A0A4C1TF65_EUMVA</name>
<dbReference type="AlphaFoldDB" id="A0A4C1TF65"/>
<proteinExistence type="predicted"/>
<dbReference type="EMBL" id="BGZK01005167">
    <property type="protein sequence ID" value="GBP12846.1"/>
    <property type="molecule type" value="Genomic_DNA"/>
</dbReference>
<protein>
    <submittedName>
        <fullName evidence="1">Uncharacterized protein</fullName>
    </submittedName>
</protein>
<dbReference type="Proteomes" id="UP000299102">
    <property type="component" value="Unassembled WGS sequence"/>
</dbReference>
<reference evidence="1 2" key="1">
    <citation type="journal article" date="2019" name="Commun. Biol.">
        <title>The bagworm genome reveals a unique fibroin gene that provides high tensile strength.</title>
        <authorList>
            <person name="Kono N."/>
            <person name="Nakamura H."/>
            <person name="Ohtoshi R."/>
            <person name="Tomita M."/>
            <person name="Numata K."/>
            <person name="Arakawa K."/>
        </authorList>
    </citation>
    <scope>NUCLEOTIDE SEQUENCE [LARGE SCALE GENOMIC DNA]</scope>
</reference>
<organism evidence="1 2">
    <name type="scientific">Eumeta variegata</name>
    <name type="common">Bagworm moth</name>
    <name type="synonym">Eumeta japonica</name>
    <dbReference type="NCBI Taxonomy" id="151549"/>
    <lineage>
        <taxon>Eukaryota</taxon>
        <taxon>Metazoa</taxon>
        <taxon>Ecdysozoa</taxon>
        <taxon>Arthropoda</taxon>
        <taxon>Hexapoda</taxon>
        <taxon>Insecta</taxon>
        <taxon>Pterygota</taxon>
        <taxon>Neoptera</taxon>
        <taxon>Endopterygota</taxon>
        <taxon>Lepidoptera</taxon>
        <taxon>Glossata</taxon>
        <taxon>Ditrysia</taxon>
        <taxon>Tineoidea</taxon>
        <taxon>Psychidae</taxon>
        <taxon>Oiketicinae</taxon>
        <taxon>Eumeta</taxon>
    </lineage>
</organism>
<evidence type="ECO:0000313" key="2">
    <source>
        <dbReference type="Proteomes" id="UP000299102"/>
    </source>
</evidence>
<accession>A0A4C1TF65</accession>
<sequence length="66" mass="7182">MRDKELVKSFVTSNPKYENEKWADPAFASEESHSGGLVRTGFNSVTIRQRPGSGMIKTPMTPGPAG</sequence>
<gene>
    <name evidence="1" type="ORF">EVAR_100388_1</name>
</gene>